<dbReference type="EMBL" id="WMEY01000001">
    <property type="protein sequence ID" value="MYL61851.1"/>
    <property type="molecule type" value="Genomic_DNA"/>
</dbReference>
<comment type="caution">
    <text evidence="4">The sequence shown here is derived from an EMBL/GenBank/DDBJ whole genome shotgun (WGS) entry which is preliminary data.</text>
</comment>
<name>A0A845ENA2_9BACL</name>
<dbReference type="PANTHER" id="PTHR42760">
    <property type="entry name" value="SHORT-CHAIN DEHYDROGENASES/REDUCTASES FAMILY MEMBER"/>
    <property type="match status" value="1"/>
</dbReference>
<dbReference type="InterPro" id="IPR057326">
    <property type="entry name" value="KR_dom"/>
</dbReference>
<dbReference type="GO" id="GO:0047936">
    <property type="term" value="F:glucose 1-dehydrogenase [NAD(P)+] activity"/>
    <property type="evidence" value="ECO:0007669"/>
    <property type="project" value="UniProtKB-EC"/>
</dbReference>
<comment type="similarity">
    <text evidence="1">Belongs to the short-chain dehydrogenases/reductases (SDR) family.</text>
</comment>
<dbReference type="InterPro" id="IPR036291">
    <property type="entry name" value="NAD(P)-bd_dom_sf"/>
</dbReference>
<dbReference type="FunFam" id="3.40.50.720:FF:000084">
    <property type="entry name" value="Short-chain dehydrogenase reductase"/>
    <property type="match status" value="1"/>
</dbReference>
<accession>A0A845ENA2</accession>
<proteinExistence type="inferred from homology"/>
<dbReference type="RefSeq" id="WP_160917796.1">
    <property type="nucleotide sequence ID" value="NZ_WMEY01000001.1"/>
</dbReference>
<dbReference type="PRINTS" id="PR00080">
    <property type="entry name" value="SDRFAMILY"/>
</dbReference>
<dbReference type="Gene3D" id="3.40.50.720">
    <property type="entry name" value="NAD(P)-binding Rossmann-like Domain"/>
    <property type="match status" value="1"/>
</dbReference>
<dbReference type="NCBIfam" id="NF005559">
    <property type="entry name" value="PRK07231.1"/>
    <property type="match status" value="1"/>
</dbReference>
<evidence type="ECO:0000259" key="3">
    <source>
        <dbReference type="SMART" id="SM00822"/>
    </source>
</evidence>
<gene>
    <name evidence="4" type="ORF">GLW07_00640</name>
</gene>
<evidence type="ECO:0000313" key="4">
    <source>
        <dbReference type="EMBL" id="MYL61851.1"/>
    </source>
</evidence>
<reference evidence="4 5" key="1">
    <citation type="submission" date="2019-11" db="EMBL/GenBank/DDBJ databases">
        <title>Genome sequences of 17 halophilic strains isolated from different environments.</title>
        <authorList>
            <person name="Furrow R.E."/>
        </authorList>
    </citation>
    <scope>NUCLEOTIDE SEQUENCE [LARGE SCALE GENOMIC DNA]</scope>
    <source>
        <strain evidence="4 5">22506_14_FS</strain>
    </source>
</reference>
<evidence type="ECO:0000256" key="1">
    <source>
        <dbReference type="ARBA" id="ARBA00006484"/>
    </source>
</evidence>
<dbReference type="AlphaFoldDB" id="A0A845ENA2"/>
<dbReference type="EC" id="1.1.1.47" evidence="4"/>
<dbReference type="SUPFAM" id="SSF51735">
    <property type="entry name" value="NAD(P)-binding Rossmann-fold domains"/>
    <property type="match status" value="1"/>
</dbReference>
<dbReference type="CDD" id="cd05233">
    <property type="entry name" value="SDR_c"/>
    <property type="match status" value="1"/>
</dbReference>
<dbReference type="SMART" id="SM00822">
    <property type="entry name" value="PKS_KR"/>
    <property type="match status" value="1"/>
</dbReference>
<dbReference type="GO" id="GO:0008206">
    <property type="term" value="P:bile acid metabolic process"/>
    <property type="evidence" value="ECO:0007669"/>
    <property type="project" value="UniProtKB-ARBA"/>
</dbReference>
<protein>
    <submittedName>
        <fullName evidence="4">Glucose 1-dehydrogenase</fullName>
        <ecNumber evidence="4">1.1.1.47</ecNumber>
    </submittedName>
</protein>
<evidence type="ECO:0000313" key="5">
    <source>
        <dbReference type="Proteomes" id="UP000447833"/>
    </source>
</evidence>
<organism evidence="4 5">
    <name type="scientific">Guptibacillus hwajinpoensis</name>
    <dbReference type="NCBI Taxonomy" id="208199"/>
    <lineage>
        <taxon>Bacteria</taxon>
        <taxon>Bacillati</taxon>
        <taxon>Bacillota</taxon>
        <taxon>Bacilli</taxon>
        <taxon>Bacillales</taxon>
        <taxon>Guptibacillaceae</taxon>
        <taxon>Guptibacillus</taxon>
    </lineage>
</organism>
<dbReference type="Proteomes" id="UP000447833">
    <property type="component" value="Unassembled WGS sequence"/>
</dbReference>
<dbReference type="Pfam" id="PF13561">
    <property type="entry name" value="adh_short_C2"/>
    <property type="match status" value="1"/>
</dbReference>
<dbReference type="PRINTS" id="PR00081">
    <property type="entry name" value="GDHRDH"/>
</dbReference>
<sequence length="255" mass="27470">MKYFDLSNKVAVVTGGGRGIGKAMARALSEAGAKVAIVGRTSNILEETAVELSKETNGTVLPFAYDVTKEESIKEFVTDIHEKLGSITILINNAGKTVRKSIEELEPSEWDGVMETNVKSVYMMTRAVLPDLKEQQGSRIINIASMASEVGLPFSTPYGPSKAAVAQLSKQLAQELSPLGITVNAISPGFIKTPFNEKALENPILLNKIKNSNPMHRIGQLEELIPAVLYLASPYSSYTTGQNLIIDGGTTSHAF</sequence>
<feature type="domain" description="Ketoreductase" evidence="3">
    <location>
        <begin position="9"/>
        <end position="189"/>
    </location>
</feature>
<evidence type="ECO:0000256" key="2">
    <source>
        <dbReference type="ARBA" id="ARBA00023002"/>
    </source>
</evidence>
<dbReference type="InterPro" id="IPR002347">
    <property type="entry name" value="SDR_fam"/>
</dbReference>
<keyword evidence="2 4" id="KW-0560">Oxidoreductase</keyword>